<proteinExistence type="predicted"/>
<dbReference type="SUPFAM" id="SSF111126">
    <property type="entry name" value="Ligand-binding domain in the NO signalling and Golgi transport"/>
    <property type="match status" value="1"/>
</dbReference>
<dbReference type="EMBL" id="JBHTJR010000017">
    <property type="protein sequence ID" value="MFD0992024.1"/>
    <property type="molecule type" value="Genomic_DNA"/>
</dbReference>
<evidence type="ECO:0000313" key="2">
    <source>
        <dbReference type="EMBL" id="MFD0992024.1"/>
    </source>
</evidence>
<dbReference type="InterPro" id="IPR011644">
    <property type="entry name" value="Heme_NO-bd"/>
</dbReference>
<dbReference type="InterPro" id="IPR038158">
    <property type="entry name" value="H-NOX_domain_sf"/>
</dbReference>
<reference evidence="3" key="1">
    <citation type="journal article" date="2019" name="Int. J. Syst. Evol. Microbiol.">
        <title>The Global Catalogue of Microorganisms (GCM) 10K type strain sequencing project: providing services to taxonomists for standard genome sequencing and annotation.</title>
        <authorList>
            <consortium name="The Broad Institute Genomics Platform"/>
            <consortium name="The Broad Institute Genome Sequencing Center for Infectious Disease"/>
            <person name="Wu L."/>
            <person name="Ma J."/>
        </authorList>
    </citation>
    <scope>NUCLEOTIDE SEQUENCE [LARGE SCALE GENOMIC DNA]</scope>
    <source>
        <strain evidence="3">CCUG 60527</strain>
    </source>
</reference>
<accession>A0ABW3JPY6</accession>
<dbReference type="Pfam" id="PF07700">
    <property type="entry name" value="HNOB"/>
    <property type="match status" value="1"/>
</dbReference>
<dbReference type="Gene3D" id="3.90.1520.10">
    <property type="entry name" value="H-NOX domain"/>
    <property type="match status" value="1"/>
</dbReference>
<sequence length="180" mass="20835">MKGIIFTEFLEMVESNFGLETVDHIIEKSDLKSEGAYTSVGTYDFEEMVSLLTHLSEKVNIPVDTLVYEYGKYFFTVLTKAHPEIFKQYDSPLELLNSVENHIHVHVRKIYPNAELPSFDVVSEDDNGMVMIYRSERALYRLAHGLIEKTFEHYRGKANISYKKLNENGTEVKFVIEKVV</sequence>
<feature type="domain" description="Heme NO-binding" evidence="1">
    <location>
        <begin position="2"/>
        <end position="161"/>
    </location>
</feature>
<dbReference type="PANTHER" id="PTHR45655">
    <property type="entry name" value="GUANYLATE CYCLASE SOLUBLE SUBUNIT BETA-2"/>
    <property type="match status" value="1"/>
</dbReference>
<name>A0ABW3JPY6_9FLAO</name>
<gene>
    <name evidence="2" type="ORF">ACFQ1U_02290</name>
</gene>
<comment type="caution">
    <text evidence="2">The sequence shown here is derived from an EMBL/GenBank/DDBJ whole genome shotgun (WGS) entry which is preliminary data.</text>
</comment>
<keyword evidence="3" id="KW-1185">Reference proteome</keyword>
<dbReference type="Proteomes" id="UP001597062">
    <property type="component" value="Unassembled WGS sequence"/>
</dbReference>
<dbReference type="PANTHER" id="PTHR45655:SF13">
    <property type="entry name" value="SOLUBLE GUANYLATE CYCLASE GCY-32-RELATED"/>
    <property type="match status" value="1"/>
</dbReference>
<evidence type="ECO:0000259" key="1">
    <source>
        <dbReference type="Pfam" id="PF07700"/>
    </source>
</evidence>
<dbReference type="InterPro" id="IPR024096">
    <property type="entry name" value="NO_sig/Golgi_transp_ligand-bd"/>
</dbReference>
<evidence type="ECO:0000313" key="3">
    <source>
        <dbReference type="Proteomes" id="UP001597062"/>
    </source>
</evidence>
<dbReference type="RefSeq" id="WP_386104898.1">
    <property type="nucleotide sequence ID" value="NZ_JBHTJR010000017.1"/>
</dbReference>
<organism evidence="2 3">
    <name type="scientific">Tenacibaculum geojense</name>
    <dbReference type="NCBI Taxonomy" id="915352"/>
    <lineage>
        <taxon>Bacteria</taxon>
        <taxon>Pseudomonadati</taxon>
        <taxon>Bacteroidota</taxon>
        <taxon>Flavobacteriia</taxon>
        <taxon>Flavobacteriales</taxon>
        <taxon>Flavobacteriaceae</taxon>
        <taxon>Tenacibaculum</taxon>
    </lineage>
</organism>
<protein>
    <submittedName>
        <fullName evidence="2">Heme NO-binding domain-containing protein</fullName>
    </submittedName>
</protein>